<keyword evidence="3" id="KW-1185">Reference proteome</keyword>
<comment type="caution">
    <text evidence="2">The sequence shown here is derived from an EMBL/GenBank/DDBJ whole genome shotgun (WGS) entry which is preliminary data.</text>
</comment>
<dbReference type="InterPro" id="IPR035959">
    <property type="entry name" value="RutC-like_sf"/>
</dbReference>
<evidence type="ECO:0000256" key="1">
    <source>
        <dbReference type="ARBA" id="ARBA00010552"/>
    </source>
</evidence>
<dbReference type="EMBL" id="VIWP01000018">
    <property type="protein sequence ID" value="TWF43873.1"/>
    <property type="molecule type" value="Genomic_DNA"/>
</dbReference>
<dbReference type="FunFam" id="3.30.1330.40:FF:000001">
    <property type="entry name" value="L-PSP family endoribonuclease"/>
    <property type="match status" value="1"/>
</dbReference>
<dbReference type="GO" id="GO:0005829">
    <property type="term" value="C:cytosol"/>
    <property type="evidence" value="ECO:0007669"/>
    <property type="project" value="TreeGrafter"/>
</dbReference>
<dbReference type="NCBIfam" id="TIGR00004">
    <property type="entry name" value="Rid family detoxifying hydrolase"/>
    <property type="match status" value="1"/>
</dbReference>
<dbReference type="RefSeq" id="WP_145643562.1">
    <property type="nucleotide sequence ID" value="NZ_VIWP01000018.1"/>
</dbReference>
<dbReference type="InterPro" id="IPR006175">
    <property type="entry name" value="YjgF/YER057c/UK114"/>
</dbReference>
<dbReference type="Proteomes" id="UP000320653">
    <property type="component" value="Unassembled WGS sequence"/>
</dbReference>
<dbReference type="InterPro" id="IPR006056">
    <property type="entry name" value="RidA"/>
</dbReference>
<name>A0A561Q0I7_9HYPH</name>
<dbReference type="AlphaFoldDB" id="A0A561Q0I7"/>
<evidence type="ECO:0000313" key="2">
    <source>
        <dbReference type="EMBL" id="TWF43873.1"/>
    </source>
</evidence>
<dbReference type="CDD" id="cd00448">
    <property type="entry name" value="YjgF_YER057c_UK114_family"/>
    <property type="match status" value="1"/>
</dbReference>
<gene>
    <name evidence="2" type="ORF">FHW37_11825</name>
</gene>
<proteinExistence type="inferred from homology"/>
<protein>
    <submittedName>
        <fullName evidence="2">Reactive intermediate/imine deaminase</fullName>
    </submittedName>
</protein>
<comment type="similarity">
    <text evidence="1">Belongs to the RutC family.</text>
</comment>
<dbReference type="PANTHER" id="PTHR11803">
    <property type="entry name" value="2-IMINOBUTANOATE/2-IMINOPROPANOATE DEAMINASE RIDA"/>
    <property type="match status" value="1"/>
</dbReference>
<dbReference type="OrthoDB" id="9799840at2"/>
<accession>A0A561Q0I7</accession>
<organism evidence="2 3">
    <name type="scientific">Neorhizobium alkalisoli</name>
    <dbReference type="NCBI Taxonomy" id="528178"/>
    <lineage>
        <taxon>Bacteria</taxon>
        <taxon>Pseudomonadati</taxon>
        <taxon>Pseudomonadota</taxon>
        <taxon>Alphaproteobacteria</taxon>
        <taxon>Hyphomicrobiales</taxon>
        <taxon>Rhizobiaceae</taxon>
        <taxon>Rhizobium/Agrobacterium group</taxon>
        <taxon>Neorhizobium</taxon>
    </lineage>
</organism>
<dbReference type="Gene3D" id="3.30.1330.40">
    <property type="entry name" value="RutC-like"/>
    <property type="match status" value="1"/>
</dbReference>
<dbReference type="PANTHER" id="PTHR11803:SF44">
    <property type="entry name" value="RUTC FAMILY PROTEIN YJGH"/>
    <property type="match status" value="1"/>
</dbReference>
<evidence type="ECO:0000313" key="3">
    <source>
        <dbReference type="Proteomes" id="UP000320653"/>
    </source>
</evidence>
<dbReference type="SUPFAM" id="SSF55298">
    <property type="entry name" value="YjgF-like"/>
    <property type="match status" value="1"/>
</dbReference>
<reference evidence="2 3" key="1">
    <citation type="submission" date="2019-06" db="EMBL/GenBank/DDBJ databases">
        <title>Sorghum-associated microbial communities from plants grown in Nebraska, USA.</title>
        <authorList>
            <person name="Schachtman D."/>
        </authorList>
    </citation>
    <scope>NUCLEOTIDE SEQUENCE [LARGE SCALE GENOMIC DNA]</scope>
    <source>
        <strain evidence="2 3">1225</strain>
    </source>
</reference>
<sequence length="129" mass="13919">MERIEAISTDSAPKPAGHYSQATAWNDMVFVSGQLGVKPDGTHTADEPFETQVRQALANVLAVVDSAGSGPDRILRVTAYVVGVENWGNFNTIFAEVFGNARPARTVVPVTDLHHGYEIEIDAIAIRGR</sequence>
<dbReference type="GO" id="GO:0019239">
    <property type="term" value="F:deaminase activity"/>
    <property type="evidence" value="ECO:0007669"/>
    <property type="project" value="TreeGrafter"/>
</dbReference>
<dbReference type="Pfam" id="PF01042">
    <property type="entry name" value="Ribonuc_L-PSP"/>
    <property type="match status" value="1"/>
</dbReference>